<dbReference type="Gene3D" id="1.10.439.10">
    <property type="entry name" value="Penicillin Amidohydrolase, domain 1"/>
    <property type="match status" value="1"/>
</dbReference>
<dbReference type="InterPro" id="IPR014395">
    <property type="entry name" value="Pen/GL7ACA/AHL_acylase"/>
</dbReference>
<proteinExistence type="inferred from homology"/>
<dbReference type="AlphaFoldDB" id="A0A9J6PCT0"/>
<feature type="transmembrane region" description="Helical" evidence="6">
    <location>
        <begin position="7"/>
        <end position="30"/>
    </location>
</feature>
<organism evidence="7 8">
    <name type="scientific">Futiania mangrovi</name>
    <dbReference type="NCBI Taxonomy" id="2959716"/>
    <lineage>
        <taxon>Bacteria</taxon>
        <taxon>Pseudomonadati</taxon>
        <taxon>Pseudomonadota</taxon>
        <taxon>Alphaproteobacteria</taxon>
        <taxon>Futianiales</taxon>
        <taxon>Futianiaceae</taxon>
        <taxon>Futiania</taxon>
    </lineage>
</organism>
<dbReference type="GO" id="GO:0017000">
    <property type="term" value="P:antibiotic biosynthetic process"/>
    <property type="evidence" value="ECO:0007669"/>
    <property type="project" value="InterPro"/>
</dbReference>
<dbReference type="PIRSF" id="PIRSF001227">
    <property type="entry name" value="Pen_acylase"/>
    <property type="match status" value="1"/>
</dbReference>
<comment type="cofactor">
    <cofactor evidence="5">
        <name>Ca(2+)</name>
        <dbReference type="ChEBI" id="CHEBI:29108"/>
    </cofactor>
    <text evidence="5">Binds 1 Ca(2+) ion per dimer.</text>
</comment>
<comment type="similarity">
    <text evidence="1">Belongs to the peptidase S45 family.</text>
</comment>
<evidence type="ECO:0000256" key="6">
    <source>
        <dbReference type="SAM" id="Phobius"/>
    </source>
</evidence>
<dbReference type="RefSeq" id="WP_269332010.1">
    <property type="nucleotide sequence ID" value="NZ_JAMZFT010000001.1"/>
</dbReference>
<keyword evidence="6" id="KW-1133">Transmembrane helix</keyword>
<dbReference type="InterPro" id="IPR043146">
    <property type="entry name" value="Penicillin_amidase_N_B-knob"/>
</dbReference>
<feature type="binding site" evidence="5">
    <location>
        <position position="331"/>
    </location>
    <ligand>
        <name>Ca(2+)</name>
        <dbReference type="ChEBI" id="CHEBI:29108"/>
    </ligand>
</feature>
<dbReference type="GO" id="GO:0016811">
    <property type="term" value="F:hydrolase activity, acting on carbon-nitrogen (but not peptide) bonds, in linear amides"/>
    <property type="evidence" value="ECO:0007669"/>
    <property type="project" value="InterPro"/>
</dbReference>
<keyword evidence="5" id="KW-0479">Metal-binding</keyword>
<keyword evidence="6" id="KW-0812">Transmembrane</keyword>
<evidence type="ECO:0000313" key="8">
    <source>
        <dbReference type="Proteomes" id="UP001055804"/>
    </source>
</evidence>
<dbReference type="InterPro" id="IPR002692">
    <property type="entry name" value="S45"/>
</dbReference>
<dbReference type="GO" id="GO:0046872">
    <property type="term" value="F:metal ion binding"/>
    <property type="evidence" value="ECO:0007669"/>
    <property type="project" value="UniProtKB-KW"/>
</dbReference>
<comment type="caution">
    <text evidence="7">The sequence shown here is derived from an EMBL/GenBank/DDBJ whole genome shotgun (WGS) entry which is preliminary data.</text>
</comment>
<keyword evidence="3" id="KW-0865">Zymogen</keyword>
<dbReference type="PANTHER" id="PTHR34218">
    <property type="entry name" value="PEPTIDASE S45 PENICILLIN AMIDASE"/>
    <property type="match status" value="1"/>
</dbReference>
<dbReference type="Gene3D" id="3.60.20.10">
    <property type="entry name" value="Glutamine Phosphoribosylpyrophosphate, subunit 1, domain 1"/>
    <property type="match status" value="1"/>
</dbReference>
<feature type="binding site" evidence="5">
    <location>
        <position position="195"/>
    </location>
    <ligand>
        <name>Ca(2+)</name>
        <dbReference type="ChEBI" id="CHEBI:29108"/>
    </ligand>
</feature>
<reference evidence="7" key="1">
    <citation type="submission" date="2022-06" db="EMBL/GenBank/DDBJ databases">
        <title>Isolation and Genomics of Futiania mangrovii gen. nov., sp. nov., a Rare and Metabolically-versatile member in the Class Alphaproteobacteria.</title>
        <authorList>
            <person name="Liu L."/>
            <person name="Huang W.-C."/>
            <person name="Pan J."/>
            <person name="Li J."/>
            <person name="Huang Y."/>
            <person name="Du H."/>
            <person name="Liu Y."/>
            <person name="Li M."/>
        </authorList>
    </citation>
    <scope>NUCLEOTIDE SEQUENCE</scope>
    <source>
        <strain evidence="7">FT118</strain>
    </source>
</reference>
<evidence type="ECO:0000256" key="4">
    <source>
        <dbReference type="PIRSR" id="PIRSR001227-1"/>
    </source>
</evidence>
<dbReference type="EMBL" id="JAMZFT010000001">
    <property type="protein sequence ID" value="MCP1336094.1"/>
    <property type="molecule type" value="Genomic_DNA"/>
</dbReference>
<dbReference type="Pfam" id="PF01804">
    <property type="entry name" value="Penicil_amidase"/>
    <property type="match status" value="1"/>
</dbReference>
<dbReference type="InterPro" id="IPR023343">
    <property type="entry name" value="Penicillin_amidase_dom1"/>
</dbReference>
<accession>A0A9J6PCT0</accession>
<evidence type="ECO:0000256" key="1">
    <source>
        <dbReference type="ARBA" id="ARBA00006586"/>
    </source>
</evidence>
<sequence length="815" mass="88493">MRLLLRWMFRIVGLVLVLAVIVAGAGYLWLRQTVPSWEGRYAAEAVSAPVTIVRDRDGVPHISGESDADVFFALGFAHAQDRLWQMELSRRAGQGRLSEIFGERTVAADIYLRTLDLYGHATRSIAFLEPETRRILDAYAAGVNAWIERPTGLFEPRLPPEFIILRHVPEPWTPADSLVIVKAMAIGLSKNVSSELLRYALATRFTPAEVEELLPPYPGDEPFALPDLASLYPLPRTVDVSALPDLARFEGASNNWVVSGARSVTGKPLLANDPHLGLTAPALWYLAHLTFPGGEYGPAGEAIGASLAGTPLIVLGRTDRVAWGFTNHGADVQDLFVEKVNPADPSQYLTPDGWRAFETDTVRISVRGGEDRLIERKRTRHGPVVPILDPEIARLAPEGHVFALAWTALDDDDRSMEAGLEAMRARNAGDFVAAMSKFRAPPQNVVYADAEGTIGLVSTGLVPRRNPANSVRGRAPVPGWEAVYDWQGMIPRQAMPQAVNPASGAIATANEKIVSPSFGAFLGHDWEAPWRADRLHALLNGRPIHSLEAFQSYQMDDVSLALAHLVPLMIDAAAASGQSGDPRVADALARLSAWDGRMSAQAAEPLIAMAWLREAMAAVYADDLGTLYDLFRGPRVDALSLSLRGGGGRAWCDDDATPVTETCADALRTALDRALEDIEARYGDDPTRWQWGVAHAAFSEHRPLGLLPYVGGLFNIAVPSPGGPFTLNRGDLRFGSERPFANVHAASYRSVFDLADLDRSLHMQTTGQSGNPFSAHYDDLAARWAAGEYLPMTTDPAVYRPGALGVTVIAPPPPQ</sequence>
<evidence type="ECO:0000256" key="3">
    <source>
        <dbReference type="ARBA" id="ARBA00023145"/>
    </source>
</evidence>
<gene>
    <name evidence="7" type="ORF">NJQ99_06735</name>
</gene>
<dbReference type="PANTHER" id="PTHR34218:SF4">
    <property type="entry name" value="ACYL-HOMOSERINE LACTONE ACYLASE QUIP"/>
    <property type="match status" value="1"/>
</dbReference>
<dbReference type="InterPro" id="IPR029055">
    <property type="entry name" value="Ntn_hydrolases_N"/>
</dbReference>
<feature type="binding site" evidence="5">
    <location>
        <position position="334"/>
    </location>
    <ligand>
        <name>Ca(2+)</name>
        <dbReference type="ChEBI" id="CHEBI:29108"/>
    </ligand>
</feature>
<evidence type="ECO:0000256" key="5">
    <source>
        <dbReference type="PIRSR" id="PIRSR001227-2"/>
    </source>
</evidence>
<name>A0A9J6PCT0_9PROT</name>
<dbReference type="Gene3D" id="1.10.1400.10">
    <property type="match status" value="1"/>
</dbReference>
<keyword evidence="6" id="KW-0472">Membrane</keyword>
<keyword evidence="5" id="KW-0106">Calcium</keyword>
<dbReference type="Gene3D" id="2.30.120.10">
    <property type="match status" value="1"/>
</dbReference>
<dbReference type="InterPro" id="IPR043147">
    <property type="entry name" value="Penicillin_amidase_A-knob"/>
</dbReference>
<dbReference type="CDD" id="cd03747">
    <property type="entry name" value="Ntn_PGA_like"/>
    <property type="match status" value="1"/>
</dbReference>
<evidence type="ECO:0000256" key="2">
    <source>
        <dbReference type="ARBA" id="ARBA00022801"/>
    </source>
</evidence>
<dbReference type="SUPFAM" id="SSF56235">
    <property type="entry name" value="N-terminal nucleophile aminohydrolases (Ntn hydrolases)"/>
    <property type="match status" value="1"/>
</dbReference>
<keyword evidence="8" id="KW-1185">Reference proteome</keyword>
<feature type="active site" description="Nucleophile" evidence="4">
    <location>
        <position position="253"/>
    </location>
</feature>
<evidence type="ECO:0000313" key="7">
    <source>
        <dbReference type="EMBL" id="MCP1336094.1"/>
    </source>
</evidence>
<protein>
    <submittedName>
        <fullName evidence="7">Penicillin acylase family protein</fullName>
    </submittedName>
</protein>
<keyword evidence="2" id="KW-0378">Hydrolase</keyword>
<dbReference type="Proteomes" id="UP001055804">
    <property type="component" value="Unassembled WGS sequence"/>
</dbReference>